<organism evidence="1 2">
    <name type="scientific">Aliikangiella maris</name>
    <dbReference type="NCBI Taxonomy" id="3162458"/>
    <lineage>
        <taxon>Bacteria</taxon>
        <taxon>Pseudomonadati</taxon>
        <taxon>Pseudomonadota</taxon>
        <taxon>Gammaproteobacteria</taxon>
        <taxon>Oceanospirillales</taxon>
        <taxon>Pleioneaceae</taxon>
        <taxon>Aliikangiella</taxon>
    </lineage>
</organism>
<evidence type="ECO:0000313" key="1">
    <source>
        <dbReference type="EMBL" id="MET1255152.1"/>
    </source>
</evidence>
<dbReference type="InterPro" id="IPR020846">
    <property type="entry name" value="MFS_dom"/>
</dbReference>
<dbReference type="PROSITE" id="PS50850">
    <property type="entry name" value="MFS"/>
    <property type="match status" value="1"/>
</dbReference>
<dbReference type="InterPro" id="IPR011701">
    <property type="entry name" value="MFS"/>
</dbReference>
<accession>A0ABV2BT95</accession>
<dbReference type="SUPFAM" id="SSF103473">
    <property type="entry name" value="MFS general substrate transporter"/>
    <property type="match status" value="1"/>
</dbReference>
<proteinExistence type="predicted"/>
<dbReference type="CDD" id="cd17486">
    <property type="entry name" value="MFS_AmpG_like"/>
    <property type="match status" value="1"/>
</dbReference>
<dbReference type="Proteomes" id="UP001548189">
    <property type="component" value="Unassembled WGS sequence"/>
</dbReference>
<reference evidence="1 2" key="1">
    <citation type="submission" date="2024-06" db="EMBL/GenBank/DDBJ databases">
        <authorList>
            <person name="Li F."/>
        </authorList>
    </citation>
    <scope>NUCLEOTIDE SEQUENCE [LARGE SCALE GENOMIC DNA]</scope>
    <source>
        <strain evidence="1 2">GXAS 311</strain>
    </source>
</reference>
<comment type="caution">
    <text evidence="1">The sequence shown here is derived from an EMBL/GenBank/DDBJ whole genome shotgun (WGS) entry which is preliminary data.</text>
</comment>
<sequence>MQSSESPNSSPQVDTKSPRQSDTQLDATKKQSLKDVIFNKKMIVCLFTGFASGLPLYLTFQLIPGWLRQNGIDLSVIGLFAIVSFSYNWKFLWSPLMERFRPPFLGKRRGWMLITQLPLIIFTAVLIGLNPLTDIGLIAAVVGIISFFSASQDIVLDAYRRELLNDTEMGMGSSFFTNAYKFSSLVPGGLSLIIADLVSWEWALGTVVIFLFVGLMTTLIIDELKATQIQPLTMKEAVVEPFKEFFNRDGWQKALLVLLFLVLYKLGDNMATALETPFFFDLGFSGSEIGSVAKISKLWAAIFGTFLGGIILTKYGTNRALWIFGVFQIISILGYAVLAYFGNHLGLLFVAVSFEYLGVGLGTVGILAFMSELTSKQFTATQFALLSSLAAVPRTFATVSTGFIIQSVGYTWFFLICFACAIPGMLLLMKVAPWNPKTTEQ</sequence>
<dbReference type="EMBL" id="JBEVCJ010000007">
    <property type="protein sequence ID" value="MET1255152.1"/>
    <property type="molecule type" value="Genomic_DNA"/>
</dbReference>
<protein>
    <submittedName>
        <fullName evidence="1">AmpG family muropeptide MFS transporter</fullName>
    </submittedName>
</protein>
<keyword evidence="2" id="KW-1185">Reference proteome</keyword>
<dbReference type="NCBIfam" id="TIGR00901">
    <property type="entry name" value="2A0125"/>
    <property type="match status" value="1"/>
</dbReference>
<dbReference type="InterPro" id="IPR036259">
    <property type="entry name" value="MFS_trans_sf"/>
</dbReference>
<dbReference type="Gene3D" id="1.20.1250.20">
    <property type="entry name" value="MFS general substrate transporter like domains"/>
    <property type="match status" value="2"/>
</dbReference>
<dbReference type="PANTHER" id="PTHR12778">
    <property type="entry name" value="SOLUTE CARRIER FAMILY 33 ACETYL-COA TRANSPORTER -RELATED"/>
    <property type="match status" value="1"/>
</dbReference>
<name>A0ABV2BT95_9GAMM</name>
<evidence type="ECO:0000313" key="2">
    <source>
        <dbReference type="Proteomes" id="UP001548189"/>
    </source>
</evidence>
<dbReference type="Pfam" id="PF07690">
    <property type="entry name" value="MFS_1"/>
    <property type="match status" value="1"/>
</dbReference>
<dbReference type="InterPro" id="IPR004752">
    <property type="entry name" value="AmpG_permease/AT-1"/>
</dbReference>
<gene>
    <name evidence="1" type="ORF">ABVT43_08445</name>
</gene>
<dbReference type="PANTHER" id="PTHR12778:SF10">
    <property type="entry name" value="MAJOR FACILITATOR SUPERFAMILY DOMAIN-CONTAINING PROTEIN 3"/>
    <property type="match status" value="1"/>
</dbReference>